<evidence type="ECO:0000313" key="2">
    <source>
        <dbReference type="EMBL" id="CAA9999381.1"/>
    </source>
</evidence>
<feature type="region of interest" description="Disordered" evidence="1">
    <location>
        <begin position="35"/>
        <end position="58"/>
    </location>
</feature>
<organism evidence="2 3">
    <name type="scientific">Nesidiocoris tenuis</name>
    <dbReference type="NCBI Taxonomy" id="355587"/>
    <lineage>
        <taxon>Eukaryota</taxon>
        <taxon>Metazoa</taxon>
        <taxon>Ecdysozoa</taxon>
        <taxon>Arthropoda</taxon>
        <taxon>Hexapoda</taxon>
        <taxon>Insecta</taxon>
        <taxon>Pterygota</taxon>
        <taxon>Neoptera</taxon>
        <taxon>Paraneoptera</taxon>
        <taxon>Hemiptera</taxon>
        <taxon>Heteroptera</taxon>
        <taxon>Panheteroptera</taxon>
        <taxon>Cimicomorpha</taxon>
        <taxon>Miridae</taxon>
        <taxon>Dicyphina</taxon>
        <taxon>Nesidiocoris</taxon>
    </lineage>
</organism>
<dbReference type="EMBL" id="CADCXU010008717">
    <property type="protein sequence ID" value="CAA9999381.1"/>
    <property type="molecule type" value="Genomic_DNA"/>
</dbReference>
<feature type="non-terminal residue" evidence="2">
    <location>
        <position position="69"/>
    </location>
</feature>
<proteinExistence type="predicted"/>
<dbReference type="Proteomes" id="UP000479000">
    <property type="component" value="Unassembled WGS sequence"/>
</dbReference>
<accession>A0A6H5G9A3</accession>
<dbReference type="AlphaFoldDB" id="A0A6H5G9A3"/>
<evidence type="ECO:0000256" key="1">
    <source>
        <dbReference type="SAM" id="MobiDB-lite"/>
    </source>
</evidence>
<sequence length="69" mass="7894">MSRGPGRWNHHLPPDLQGSAGQGYPIIVLHRRTASRKVIRDSRSAGSKRRKQFRHMKIGHSDAREGCFF</sequence>
<reference evidence="2 3" key="1">
    <citation type="submission" date="2020-02" db="EMBL/GenBank/DDBJ databases">
        <authorList>
            <person name="Ferguson B K."/>
        </authorList>
    </citation>
    <scope>NUCLEOTIDE SEQUENCE [LARGE SCALE GENOMIC DNA]</scope>
</reference>
<keyword evidence="3" id="KW-1185">Reference proteome</keyword>
<name>A0A6H5G9A3_9HEMI</name>
<feature type="region of interest" description="Disordered" evidence="1">
    <location>
        <begin position="1"/>
        <end position="21"/>
    </location>
</feature>
<evidence type="ECO:0000313" key="3">
    <source>
        <dbReference type="Proteomes" id="UP000479000"/>
    </source>
</evidence>
<protein>
    <submittedName>
        <fullName evidence="2">Uncharacterized protein</fullName>
    </submittedName>
</protein>
<gene>
    <name evidence="2" type="ORF">NTEN_LOCUS5664</name>
</gene>
<feature type="compositionally biased region" description="Basic residues" evidence="1">
    <location>
        <begin position="46"/>
        <end position="58"/>
    </location>
</feature>